<name>A0A4R1BCY6_9PROT</name>
<evidence type="ECO:0000313" key="7">
    <source>
        <dbReference type="EMBL" id="TCJ14936.1"/>
    </source>
</evidence>
<dbReference type="InterPro" id="IPR015421">
    <property type="entry name" value="PyrdxlP-dep_Trfase_major"/>
</dbReference>
<comment type="caution">
    <text evidence="7">The sequence shown here is derived from an EMBL/GenBank/DDBJ whole genome shotgun (WGS) entry which is preliminary data.</text>
</comment>
<dbReference type="InterPro" id="IPR015422">
    <property type="entry name" value="PyrdxlP-dep_Trfase_small"/>
</dbReference>
<dbReference type="Gene3D" id="3.90.1150.10">
    <property type="entry name" value="Aspartate Aminotransferase, domain 1"/>
    <property type="match status" value="1"/>
</dbReference>
<protein>
    <recommendedName>
        <fullName evidence="2">cysteine-S-conjugate beta-lyase</fullName>
        <ecNumber evidence="2">4.4.1.13</ecNumber>
    </recommendedName>
</protein>
<dbReference type="GO" id="GO:0030170">
    <property type="term" value="F:pyridoxal phosphate binding"/>
    <property type="evidence" value="ECO:0007669"/>
    <property type="project" value="InterPro"/>
</dbReference>
<dbReference type="InterPro" id="IPR015424">
    <property type="entry name" value="PyrdxlP-dep_Trfase"/>
</dbReference>
<dbReference type="CDD" id="cd00609">
    <property type="entry name" value="AAT_like"/>
    <property type="match status" value="1"/>
</dbReference>
<evidence type="ECO:0000256" key="1">
    <source>
        <dbReference type="ARBA" id="ARBA00001933"/>
    </source>
</evidence>
<dbReference type="GO" id="GO:0047804">
    <property type="term" value="F:cysteine-S-conjugate beta-lyase activity"/>
    <property type="evidence" value="ECO:0007669"/>
    <property type="project" value="UniProtKB-EC"/>
</dbReference>
<proteinExistence type="inferred from homology"/>
<evidence type="ECO:0000256" key="3">
    <source>
        <dbReference type="ARBA" id="ARBA00022898"/>
    </source>
</evidence>
<reference evidence="7 8" key="1">
    <citation type="submission" date="2019-03" db="EMBL/GenBank/DDBJ databases">
        <title>Genome sequence of Thiobacillaceae bacterium LSR1, a sulfur-oxidizing bacterium isolated from freshwater sediment.</title>
        <authorList>
            <person name="Li S."/>
        </authorList>
    </citation>
    <scope>NUCLEOTIDE SEQUENCE [LARGE SCALE GENOMIC DNA]</scope>
    <source>
        <strain evidence="7 8">LSR1</strain>
    </source>
</reference>
<dbReference type="InterPro" id="IPR027619">
    <property type="entry name" value="C-S_lyase_PatB-like"/>
</dbReference>
<dbReference type="Pfam" id="PF00155">
    <property type="entry name" value="Aminotran_1_2"/>
    <property type="match status" value="1"/>
</dbReference>
<dbReference type="AlphaFoldDB" id="A0A4R1BCY6"/>
<evidence type="ECO:0000256" key="4">
    <source>
        <dbReference type="ARBA" id="ARBA00023239"/>
    </source>
</evidence>
<comment type="cofactor">
    <cofactor evidence="1">
        <name>pyridoxal 5'-phosphate</name>
        <dbReference type="ChEBI" id="CHEBI:597326"/>
    </cofactor>
</comment>
<sequence length="389" mass="42442">MSFDFDRVVPRADTASVKWDARPGYFGSADVLPMWVADMDFAAPDEVVQALAARAAHPVYGYTLYPDGLFDTLAGWLHQRHGWTIERDWVLWAPGVVPSLFAAVQAFAGPGEGVVLQPPVYHPFFSAITDTGRVIVENPLRLADGRYAMDLDHLERCAAAGARLLLLCSPHNPVGRVWRPDELRAVLDIARRHDMTVLSDEIHHDLVYPGERHHLLATLAGDPSGIVTAVAPSKTFNIPGLGLSALVVPDPERRAALKRVFGQLHVSASNPFSVAAFETAYRVGAPWLDALMAYLAGTRDFVLDFVDRRLPGIRAIRPEGTYLVWLDCRGLGLDDRALADFFVRTARVGMNPGHTFGRGGSGFMRLNVGAPRAVVAEALERIAAAVAGR</sequence>
<evidence type="ECO:0000256" key="2">
    <source>
        <dbReference type="ARBA" id="ARBA00012224"/>
    </source>
</evidence>
<dbReference type="PANTHER" id="PTHR43525">
    <property type="entry name" value="PROTEIN MALY"/>
    <property type="match status" value="1"/>
</dbReference>
<accession>A0A4R1BCY6</accession>
<dbReference type="SUPFAM" id="SSF53383">
    <property type="entry name" value="PLP-dependent transferases"/>
    <property type="match status" value="1"/>
</dbReference>
<keyword evidence="3" id="KW-0663">Pyridoxal phosphate</keyword>
<dbReference type="Proteomes" id="UP000295443">
    <property type="component" value="Unassembled WGS sequence"/>
</dbReference>
<keyword evidence="4 7" id="KW-0456">Lyase</keyword>
<dbReference type="OrthoDB" id="9803354at2"/>
<dbReference type="InterPro" id="IPR051798">
    <property type="entry name" value="Class-II_PLP-Dep_Aminotrans"/>
</dbReference>
<comment type="similarity">
    <text evidence="5">Belongs to the class-II pyridoxal-phosphate-dependent aminotransferase family. MalY/PatB cystathionine beta-lyase subfamily.</text>
</comment>
<evidence type="ECO:0000313" key="8">
    <source>
        <dbReference type="Proteomes" id="UP000295443"/>
    </source>
</evidence>
<organism evidence="7 8">
    <name type="scientific">Parasulfuritortus cantonensis</name>
    <dbReference type="NCBI Taxonomy" id="2528202"/>
    <lineage>
        <taxon>Bacteria</taxon>
        <taxon>Pseudomonadati</taxon>
        <taxon>Pseudomonadota</taxon>
        <taxon>Betaproteobacteria</taxon>
        <taxon>Nitrosomonadales</taxon>
        <taxon>Thiobacillaceae</taxon>
        <taxon>Parasulfuritortus</taxon>
    </lineage>
</organism>
<evidence type="ECO:0000256" key="5">
    <source>
        <dbReference type="ARBA" id="ARBA00037974"/>
    </source>
</evidence>
<dbReference type="EMBL" id="SJZB01000032">
    <property type="protein sequence ID" value="TCJ14936.1"/>
    <property type="molecule type" value="Genomic_DNA"/>
</dbReference>
<dbReference type="EC" id="4.4.1.13" evidence="2"/>
<feature type="domain" description="Aminotransferase class I/classII large" evidence="6">
    <location>
        <begin position="36"/>
        <end position="382"/>
    </location>
</feature>
<evidence type="ECO:0000259" key="6">
    <source>
        <dbReference type="Pfam" id="PF00155"/>
    </source>
</evidence>
<dbReference type="PANTHER" id="PTHR43525:SF1">
    <property type="entry name" value="PROTEIN MALY"/>
    <property type="match status" value="1"/>
</dbReference>
<dbReference type="Gene3D" id="3.40.640.10">
    <property type="entry name" value="Type I PLP-dependent aspartate aminotransferase-like (Major domain)"/>
    <property type="match status" value="1"/>
</dbReference>
<dbReference type="RefSeq" id="WP_131446628.1">
    <property type="nucleotide sequence ID" value="NZ_SJZB01000032.1"/>
</dbReference>
<dbReference type="NCBIfam" id="TIGR04350">
    <property type="entry name" value="C_S_lyase_PatB"/>
    <property type="match status" value="1"/>
</dbReference>
<keyword evidence="8" id="KW-1185">Reference proteome</keyword>
<gene>
    <name evidence="7" type="ORF">EZJ19_08615</name>
</gene>
<dbReference type="InterPro" id="IPR004839">
    <property type="entry name" value="Aminotransferase_I/II_large"/>
</dbReference>